<feature type="compositionally biased region" description="Basic and acidic residues" evidence="1">
    <location>
        <begin position="301"/>
        <end position="310"/>
    </location>
</feature>
<evidence type="ECO:0000256" key="1">
    <source>
        <dbReference type="SAM" id="MobiDB-lite"/>
    </source>
</evidence>
<dbReference type="InParanoid" id="A0A1X7UD46"/>
<reference evidence="2" key="1">
    <citation type="submission" date="2017-05" db="UniProtKB">
        <authorList>
            <consortium name="EnsemblMetazoa"/>
        </authorList>
    </citation>
    <scope>IDENTIFICATION</scope>
</reference>
<evidence type="ECO:0000313" key="2">
    <source>
        <dbReference type="EnsemblMetazoa" id="Aqu2.1.25392_001"/>
    </source>
</evidence>
<protein>
    <submittedName>
        <fullName evidence="2">Uncharacterized protein</fullName>
    </submittedName>
</protein>
<feature type="region of interest" description="Disordered" evidence="1">
    <location>
        <begin position="290"/>
        <end position="314"/>
    </location>
</feature>
<dbReference type="EnsemblMetazoa" id="Aqu2.1.25392_001">
    <property type="protein sequence ID" value="Aqu2.1.25392_001"/>
    <property type="gene ID" value="Aqu2.1.25392"/>
</dbReference>
<dbReference type="AlphaFoldDB" id="A0A1X7UD46"/>
<organism evidence="2">
    <name type="scientific">Amphimedon queenslandica</name>
    <name type="common">Sponge</name>
    <dbReference type="NCBI Taxonomy" id="400682"/>
    <lineage>
        <taxon>Eukaryota</taxon>
        <taxon>Metazoa</taxon>
        <taxon>Porifera</taxon>
        <taxon>Demospongiae</taxon>
        <taxon>Heteroscleromorpha</taxon>
        <taxon>Haplosclerida</taxon>
        <taxon>Niphatidae</taxon>
        <taxon>Amphimedon</taxon>
    </lineage>
</organism>
<sequence length="350" mass="38986">MSRRDDFTKKTVELLSRRSGGRCSMCGCNTWGPNDKPYSYTNIGKAAHITAAAEGGPRYDSKMDSEMRSSVKNGLWLCSNCHDIVDRNPDLYSVKYLKELKSGAEERARREIGVANKAKMGGTSKDSVSVGVSAGAILEIRKLKAQLGQYHVHPPTSSQLKSLLVQLDFVDFGDPFYLPSVAMEMVSFLQFFVGYNDDPSLKLEVIRYLSDIVDHFKTADLNLKEICSTLESIATGHSPRQLVYQSAFALLKDISKKGDVGGVVKDTMATIARQRAGPLKKGRKVIEGVDFADQEDEDEEPNLKRTRFDDDDKDDTYLSKMAALAEAQTQEERQDIERDIAKLGYETDIL</sequence>
<proteinExistence type="predicted"/>
<feature type="compositionally biased region" description="Acidic residues" evidence="1">
    <location>
        <begin position="290"/>
        <end position="300"/>
    </location>
</feature>
<name>A0A1X7UD46_AMPQE</name>
<accession>A0A1X7UD46</accession>